<dbReference type="Gene3D" id="3.30.420.250">
    <property type="match status" value="1"/>
</dbReference>
<dbReference type="Proteomes" id="UP000185728">
    <property type="component" value="Unassembled WGS sequence"/>
</dbReference>
<dbReference type="InterPro" id="IPR024213">
    <property type="entry name" value="DUF3822"/>
</dbReference>
<reference evidence="1 2" key="1">
    <citation type="submission" date="2017-01" db="EMBL/GenBank/DDBJ databases">
        <authorList>
            <person name="Varghese N."/>
            <person name="Submissions S."/>
        </authorList>
    </citation>
    <scope>NUCLEOTIDE SEQUENCE [LARGE SCALE GENOMIC DNA]</scope>
    <source>
        <strain evidence="1 2">DSM 2061</strain>
    </source>
</reference>
<protein>
    <recommendedName>
        <fullName evidence="3">DUF3822 domain-containing protein</fullName>
    </recommendedName>
</protein>
<organism evidence="1 2">
    <name type="scientific">Zobellia uliginosa</name>
    <dbReference type="NCBI Taxonomy" id="143224"/>
    <lineage>
        <taxon>Bacteria</taxon>
        <taxon>Pseudomonadati</taxon>
        <taxon>Bacteroidota</taxon>
        <taxon>Flavobacteriia</taxon>
        <taxon>Flavobacteriales</taxon>
        <taxon>Flavobacteriaceae</taxon>
        <taxon>Zobellia</taxon>
    </lineage>
</organism>
<dbReference type="CDD" id="cd24013">
    <property type="entry name" value="ASKHA_ATPase_BT3980-like"/>
    <property type="match status" value="1"/>
</dbReference>
<name>A0ABY1L048_9FLAO</name>
<dbReference type="Pfam" id="PF12864">
    <property type="entry name" value="DUF3822"/>
    <property type="match status" value="1"/>
</dbReference>
<dbReference type="EMBL" id="FTOB01000006">
    <property type="protein sequence ID" value="SIS98141.1"/>
    <property type="molecule type" value="Genomic_DNA"/>
</dbReference>
<sequence>MIKKETKNNTGELVEDFKKLSIQVSLNGLSFCILNTVENSIVSAESVVFAKRLTPYEALKRLKLLFSSHKIEQNRYSEVVVVHRNNLFSLVPKPLFNEEELANYLKFNTKILANDHLAYDELDSFDIINVYVPFVNINNYIYDLFGEFTFKHNGTVLVESLMNSHITSKEPTCYVLISEQQMDVTIISGKKLLLYNSFTFITKEDFLYYLLFTLEQLELDTESVFIKLFGQIEEGDDIYTLCYNYAKNVSIFYPSFSEQPHLNPKEETIDFTVINAF</sequence>
<keyword evidence="2" id="KW-1185">Reference proteome</keyword>
<evidence type="ECO:0008006" key="3">
    <source>
        <dbReference type="Google" id="ProtNLM"/>
    </source>
</evidence>
<evidence type="ECO:0000313" key="1">
    <source>
        <dbReference type="EMBL" id="SIS98141.1"/>
    </source>
</evidence>
<dbReference type="Gene3D" id="3.30.420.260">
    <property type="match status" value="1"/>
</dbReference>
<dbReference type="RefSeq" id="WP_076456546.1">
    <property type="nucleotide sequence ID" value="NZ_FTOB01000006.1"/>
</dbReference>
<gene>
    <name evidence="1" type="ORF">SAMN05421766_10661</name>
</gene>
<comment type="caution">
    <text evidence="1">The sequence shown here is derived from an EMBL/GenBank/DDBJ whole genome shotgun (WGS) entry which is preliminary data.</text>
</comment>
<proteinExistence type="predicted"/>
<evidence type="ECO:0000313" key="2">
    <source>
        <dbReference type="Proteomes" id="UP000185728"/>
    </source>
</evidence>
<accession>A0ABY1L048</accession>